<name>A0AAD8ZW89_9TELE</name>
<dbReference type="AlphaFoldDB" id="A0AAD8ZW89"/>
<feature type="compositionally biased region" description="Basic and acidic residues" evidence="1">
    <location>
        <begin position="77"/>
        <end position="98"/>
    </location>
</feature>
<keyword evidence="3" id="KW-1185">Reference proteome</keyword>
<evidence type="ECO:0000256" key="1">
    <source>
        <dbReference type="SAM" id="MobiDB-lite"/>
    </source>
</evidence>
<evidence type="ECO:0000313" key="3">
    <source>
        <dbReference type="Proteomes" id="UP001239994"/>
    </source>
</evidence>
<comment type="caution">
    <text evidence="2">The sequence shown here is derived from an EMBL/GenBank/DDBJ whole genome shotgun (WGS) entry which is preliminary data.</text>
</comment>
<sequence length="98" mass="11014">MRCSCDPGVCRWRSQPTLPVHRRPERMISEACQRCAAQADASIVSTRASELSVRRLVLSVSHVCSQHYHTGLAGLGGRERGRDREGRREGGREREGRE</sequence>
<dbReference type="EMBL" id="JAROKS010000001">
    <property type="protein sequence ID" value="KAK1806316.1"/>
    <property type="molecule type" value="Genomic_DNA"/>
</dbReference>
<organism evidence="2 3">
    <name type="scientific">Electrophorus voltai</name>
    <dbReference type="NCBI Taxonomy" id="2609070"/>
    <lineage>
        <taxon>Eukaryota</taxon>
        <taxon>Metazoa</taxon>
        <taxon>Chordata</taxon>
        <taxon>Craniata</taxon>
        <taxon>Vertebrata</taxon>
        <taxon>Euteleostomi</taxon>
        <taxon>Actinopterygii</taxon>
        <taxon>Neopterygii</taxon>
        <taxon>Teleostei</taxon>
        <taxon>Ostariophysi</taxon>
        <taxon>Gymnotiformes</taxon>
        <taxon>Gymnotoidei</taxon>
        <taxon>Gymnotidae</taxon>
        <taxon>Electrophorus</taxon>
    </lineage>
</organism>
<proteinExistence type="predicted"/>
<feature type="region of interest" description="Disordered" evidence="1">
    <location>
        <begin position="71"/>
        <end position="98"/>
    </location>
</feature>
<reference evidence="2" key="1">
    <citation type="submission" date="2023-03" db="EMBL/GenBank/DDBJ databases">
        <title>Electrophorus voltai genome.</title>
        <authorList>
            <person name="Bian C."/>
        </authorList>
    </citation>
    <scope>NUCLEOTIDE SEQUENCE</scope>
    <source>
        <strain evidence="2">CB-2022</strain>
        <tissue evidence="2">Muscle</tissue>
    </source>
</reference>
<dbReference type="Proteomes" id="UP001239994">
    <property type="component" value="Unassembled WGS sequence"/>
</dbReference>
<gene>
    <name evidence="2" type="ORF">P4O66_000025</name>
</gene>
<accession>A0AAD8ZW89</accession>
<protein>
    <submittedName>
        <fullName evidence="2">Uncharacterized protein</fullName>
    </submittedName>
</protein>
<evidence type="ECO:0000313" key="2">
    <source>
        <dbReference type="EMBL" id="KAK1806316.1"/>
    </source>
</evidence>